<dbReference type="RefSeq" id="XP_033382105.1">
    <property type="nucleotide sequence ID" value="XM_033528590.1"/>
</dbReference>
<dbReference type="AlphaFoldDB" id="A0A6A5XLJ9"/>
<keyword evidence="2" id="KW-1185">Reference proteome</keyword>
<name>A0A6A5XLJ9_9PLEO</name>
<reference evidence="1" key="1">
    <citation type="journal article" date="2020" name="Stud. Mycol.">
        <title>101 Dothideomycetes genomes: a test case for predicting lifestyles and emergence of pathogens.</title>
        <authorList>
            <person name="Haridas S."/>
            <person name="Albert R."/>
            <person name="Binder M."/>
            <person name="Bloem J."/>
            <person name="Labutti K."/>
            <person name="Salamov A."/>
            <person name="Andreopoulos B."/>
            <person name="Baker S."/>
            <person name="Barry K."/>
            <person name="Bills G."/>
            <person name="Bluhm B."/>
            <person name="Cannon C."/>
            <person name="Castanera R."/>
            <person name="Culley D."/>
            <person name="Daum C."/>
            <person name="Ezra D."/>
            <person name="Gonzalez J."/>
            <person name="Henrissat B."/>
            <person name="Kuo A."/>
            <person name="Liang C."/>
            <person name="Lipzen A."/>
            <person name="Lutzoni F."/>
            <person name="Magnuson J."/>
            <person name="Mondo S."/>
            <person name="Nolan M."/>
            <person name="Ohm R."/>
            <person name="Pangilinan J."/>
            <person name="Park H.-J."/>
            <person name="Ramirez L."/>
            <person name="Alfaro M."/>
            <person name="Sun H."/>
            <person name="Tritt A."/>
            <person name="Yoshinaga Y."/>
            <person name="Zwiers L.-H."/>
            <person name="Turgeon B."/>
            <person name="Goodwin S."/>
            <person name="Spatafora J."/>
            <person name="Crous P."/>
            <person name="Grigoriev I."/>
        </authorList>
    </citation>
    <scope>NUCLEOTIDE SEQUENCE</scope>
    <source>
        <strain evidence="1">CBS 175.79</strain>
    </source>
</reference>
<sequence length="416" mass="48394">MIDRGFLMLKGMIWQLFGAVGTDEAVQRLIFELPTQRLVRGEMVSRDIRWPSNMVPARKIRFDSKWTRIAMRNAVRRDICKRRAKFHEFAINFTGFSQRKRVYTLETIYRTFQKGEGIMNAWQDGMVTTRAIEAQIIPIVLDCENPSNTHGHVCSGCYMVWNCLDFAHTFRNRLEDRFCPRCITKASSKHEDVETILHDFKTNAKRYSLQTKELTPSDLRVTQYSILTENMSSSNIKALKCFICRLGANIAREKKQFPRLRDLFSSRFDSFIKFIPAFVGDGWQDAYVPVRRLINPNPLTELSKYPLQALPDAIFPVIAINGNTILHGVENVAPTAMYINFMKHTYLPGVLGLVSEIQPMRLMKRDSQQWIEMIRRFDHQFALRRQISHMRKDRIGLVMSETEYHGLVQGWISVSI</sequence>
<protein>
    <submittedName>
        <fullName evidence="1">Uncharacterized protein</fullName>
    </submittedName>
</protein>
<dbReference type="OrthoDB" id="3946610at2759"/>
<dbReference type="GeneID" id="54285987"/>
<gene>
    <name evidence="1" type="ORF">BU24DRAFT_424776</name>
</gene>
<evidence type="ECO:0000313" key="2">
    <source>
        <dbReference type="Proteomes" id="UP000799778"/>
    </source>
</evidence>
<accession>A0A6A5XLJ9</accession>
<proteinExistence type="predicted"/>
<evidence type="ECO:0000313" key="1">
    <source>
        <dbReference type="EMBL" id="KAF2013766.1"/>
    </source>
</evidence>
<dbReference type="Proteomes" id="UP000799778">
    <property type="component" value="Unassembled WGS sequence"/>
</dbReference>
<organism evidence="1 2">
    <name type="scientific">Aaosphaeria arxii CBS 175.79</name>
    <dbReference type="NCBI Taxonomy" id="1450172"/>
    <lineage>
        <taxon>Eukaryota</taxon>
        <taxon>Fungi</taxon>
        <taxon>Dikarya</taxon>
        <taxon>Ascomycota</taxon>
        <taxon>Pezizomycotina</taxon>
        <taxon>Dothideomycetes</taxon>
        <taxon>Pleosporomycetidae</taxon>
        <taxon>Pleosporales</taxon>
        <taxon>Pleosporales incertae sedis</taxon>
        <taxon>Aaosphaeria</taxon>
    </lineage>
</organism>
<dbReference type="EMBL" id="ML978071">
    <property type="protein sequence ID" value="KAF2013766.1"/>
    <property type="molecule type" value="Genomic_DNA"/>
</dbReference>